<dbReference type="AlphaFoldDB" id="A0AAP2Q728"/>
<dbReference type="Pfam" id="PF04055">
    <property type="entry name" value="Radical_SAM"/>
    <property type="match status" value="1"/>
</dbReference>
<dbReference type="PROSITE" id="PS51918">
    <property type="entry name" value="RADICAL_SAM"/>
    <property type="match status" value="1"/>
</dbReference>
<evidence type="ECO:0000313" key="9">
    <source>
        <dbReference type="EMBL" id="MCB6518136.1"/>
    </source>
</evidence>
<evidence type="ECO:0000259" key="8">
    <source>
        <dbReference type="PROSITE" id="PS51918"/>
    </source>
</evidence>
<dbReference type="Proteomes" id="UP001198806">
    <property type="component" value="Unassembled WGS sequence"/>
</dbReference>
<dbReference type="RefSeq" id="WP_158532677.1">
    <property type="nucleotide sequence ID" value="NZ_JAHOOC010000013.1"/>
</dbReference>
<evidence type="ECO:0000313" key="10">
    <source>
        <dbReference type="Proteomes" id="UP001198806"/>
    </source>
</evidence>
<reference evidence="9" key="1">
    <citation type="submission" date="2021-10" db="EMBL/GenBank/DDBJ databases">
        <title>Collection of gut derived symbiotic bacterial strains cultured from healthy donors.</title>
        <authorList>
            <person name="Lin H."/>
            <person name="Littmann E."/>
            <person name="Kohout C."/>
            <person name="Pamer E.G."/>
        </authorList>
    </citation>
    <scope>NUCLEOTIDE SEQUENCE</scope>
    <source>
        <strain evidence="9">DFI.2.94</strain>
    </source>
</reference>
<dbReference type="PANTHER" id="PTHR43273">
    <property type="entry name" value="ANAEROBIC SULFATASE-MATURATING ENZYME HOMOLOG ASLB-RELATED"/>
    <property type="match status" value="1"/>
</dbReference>
<dbReference type="SFLD" id="SFLDG01067">
    <property type="entry name" value="SPASM/twitch_domain_containing"/>
    <property type="match status" value="1"/>
</dbReference>
<keyword evidence="2" id="KW-0004">4Fe-4S</keyword>
<comment type="caution">
    <text evidence="9">The sequence shown here is derived from an EMBL/GenBank/DDBJ whole genome shotgun (WGS) entry which is preliminary data.</text>
</comment>
<evidence type="ECO:0000256" key="5">
    <source>
        <dbReference type="ARBA" id="ARBA00023004"/>
    </source>
</evidence>
<dbReference type="SFLD" id="SFLDG01384">
    <property type="entry name" value="thioether_bond_formation_requi"/>
    <property type="match status" value="1"/>
</dbReference>
<dbReference type="PANTHER" id="PTHR43273:SF3">
    <property type="entry name" value="ANAEROBIC SULFATASE-MATURATING ENZYME HOMOLOG ASLB-RELATED"/>
    <property type="match status" value="1"/>
</dbReference>
<evidence type="ECO:0000256" key="4">
    <source>
        <dbReference type="ARBA" id="ARBA00022723"/>
    </source>
</evidence>
<sequence>MIKTLIYTTENNNSYIYDHKSRLSMLIHPDLKKAHENPAEADTYYLKKYEYLKRHGLFSEPKPNTFGSLNESMIKESITKTSQITFEVTDFCNLNCLYCSFGELYEGFDERNIKNIDINYAEKMLKYIFKLKSTSKTKNLIIAFYVGEPLFNGKFIENIINIVNTLNYKKEIKVEYSMTTNATLIHKYVKLLVKYNFELLISLDGNEKNHSYRYYRNNKKNSFHKVIENIDMIQKEYPEYFKNHIRFNAVLHNRNSVKEIYEFIYGRYKKIPRIAELAFDDLKSDKKSDYNKLFHNKLESENVFKNENTDLLDIMHTELSTYKELTNFLKYNSLNFYISNIISLLYGVEKYLPTSTCLPGGKKILMTTNNKLLPCERVNYKYAIGEINKEVILDIPKITQRYKFYFDHIKNVCKHCYSNKFCNTCLFHIKGIDNVDSKEFICEYFCNSKEFTNRLHRIFSFLEKYQNDFYQIIENEVIL</sequence>
<dbReference type="InterPro" id="IPR023867">
    <property type="entry name" value="Sulphatase_maturase_rSAM"/>
</dbReference>
<keyword evidence="6" id="KW-0411">Iron-sulfur</keyword>
<comment type="similarity">
    <text evidence="7">Belongs to the radical SAM superfamily. Anaerobic sulfatase-maturating enzyme family.</text>
</comment>
<evidence type="ECO:0000256" key="3">
    <source>
        <dbReference type="ARBA" id="ARBA00022691"/>
    </source>
</evidence>
<dbReference type="InterPro" id="IPR013785">
    <property type="entry name" value="Aldolase_TIM"/>
</dbReference>
<comment type="cofactor">
    <cofactor evidence="1">
        <name>[4Fe-4S] cluster</name>
        <dbReference type="ChEBI" id="CHEBI:49883"/>
    </cofactor>
</comment>
<dbReference type="NCBIfam" id="TIGR04148">
    <property type="entry name" value="GG_samocin_CFB"/>
    <property type="match status" value="1"/>
</dbReference>
<dbReference type="PROSITE" id="PS01305">
    <property type="entry name" value="MOAA_NIFB_PQQE"/>
    <property type="match status" value="1"/>
</dbReference>
<gene>
    <name evidence="9" type="ORF">LI194_10045</name>
</gene>
<dbReference type="InterPro" id="IPR058240">
    <property type="entry name" value="rSAM_sf"/>
</dbReference>
<dbReference type="GO" id="GO:0016491">
    <property type="term" value="F:oxidoreductase activity"/>
    <property type="evidence" value="ECO:0007669"/>
    <property type="project" value="InterPro"/>
</dbReference>
<dbReference type="EMBL" id="JAJCNI010000010">
    <property type="protein sequence ID" value="MCB6518136.1"/>
    <property type="molecule type" value="Genomic_DNA"/>
</dbReference>
<dbReference type="GO" id="GO:0051539">
    <property type="term" value="F:4 iron, 4 sulfur cluster binding"/>
    <property type="evidence" value="ECO:0007669"/>
    <property type="project" value="UniProtKB-KW"/>
</dbReference>
<proteinExistence type="inferred from homology"/>
<dbReference type="GO" id="GO:0046872">
    <property type="term" value="F:metal ion binding"/>
    <property type="evidence" value="ECO:0007669"/>
    <property type="project" value="UniProtKB-KW"/>
</dbReference>
<dbReference type="SFLD" id="SFLDG01386">
    <property type="entry name" value="main_SPASM_domain-containing"/>
    <property type="match status" value="1"/>
</dbReference>
<protein>
    <submittedName>
        <fullName evidence="9">Radical SAM peptide maturase</fullName>
    </submittedName>
</protein>
<keyword evidence="3" id="KW-0949">S-adenosyl-L-methionine</keyword>
<dbReference type="InterPro" id="IPR007197">
    <property type="entry name" value="rSAM"/>
</dbReference>
<evidence type="ECO:0000256" key="7">
    <source>
        <dbReference type="ARBA" id="ARBA00023601"/>
    </source>
</evidence>
<dbReference type="InterPro" id="IPR026407">
    <property type="entry name" value="SAM_GG-Bacter"/>
</dbReference>
<dbReference type="InterPro" id="IPR000385">
    <property type="entry name" value="MoaA_NifB_PqqE_Fe-S-bd_CS"/>
</dbReference>
<accession>A0AAP2Q728</accession>
<evidence type="ECO:0000256" key="2">
    <source>
        <dbReference type="ARBA" id="ARBA00022485"/>
    </source>
</evidence>
<keyword evidence="4" id="KW-0479">Metal-binding</keyword>
<organism evidence="9 10">
    <name type="scientific">Parabacteroides distasonis</name>
    <dbReference type="NCBI Taxonomy" id="823"/>
    <lineage>
        <taxon>Bacteria</taxon>
        <taxon>Pseudomonadati</taxon>
        <taxon>Bacteroidota</taxon>
        <taxon>Bacteroidia</taxon>
        <taxon>Bacteroidales</taxon>
        <taxon>Tannerellaceae</taxon>
        <taxon>Parabacteroides</taxon>
    </lineage>
</organism>
<evidence type="ECO:0000256" key="6">
    <source>
        <dbReference type="ARBA" id="ARBA00023014"/>
    </source>
</evidence>
<name>A0AAP2Q728_PARDI</name>
<evidence type="ECO:0000256" key="1">
    <source>
        <dbReference type="ARBA" id="ARBA00001966"/>
    </source>
</evidence>
<dbReference type="CDD" id="cd01335">
    <property type="entry name" value="Radical_SAM"/>
    <property type="match status" value="1"/>
</dbReference>
<dbReference type="SFLD" id="SFLDS00029">
    <property type="entry name" value="Radical_SAM"/>
    <property type="match status" value="1"/>
</dbReference>
<dbReference type="SUPFAM" id="SSF102114">
    <property type="entry name" value="Radical SAM enzymes"/>
    <property type="match status" value="1"/>
</dbReference>
<feature type="domain" description="Radical SAM core" evidence="8">
    <location>
        <begin position="76"/>
        <end position="310"/>
    </location>
</feature>
<keyword evidence="5" id="KW-0408">Iron</keyword>
<dbReference type="Gene3D" id="3.20.20.70">
    <property type="entry name" value="Aldolase class I"/>
    <property type="match status" value="1"/>
</dbReference>